<reference evidence="15" key="1">
    <citation type="journal article" date="2014" name="Microb. Cell Fact.">
        <title>Exploiting Issatchenkia orientalis SD108 for succinic acid production.</title>
        <authorList>
            <person name="Xiao H."/>
            <person name="Shao Z."/>
            <person name="Jiang Y."/>
            <person name="Dole S."/>
            <person name="Zhao H."/>
        </authorList>
    </citation>
    <scope>NUCLEOTIDE SEQUENCE [LARGE SCALE GENOMIC DNA]</scope>
    <source>
        <strain evidence="15">SD108</strain>
    </source>
</reference>
<dbReference type="SUPFAM" id="SSF52540">
    <property type="entry name" value="P-loop containing nucleoside triphosphate hydrolases"/>
    <property type="match status" value="2"/>
</dbReference>
<feature type="compositionally biased region" description="Low complexity" evidence="11">
    <location>
        <begin position="22"/>
        <end position="32"/>
    </location>
</feature>
<keyword evidence="5" id="KW-0378">Hydrolase</keyword>
<feature type="region of interest" description="Disordered" evidence="11">
    <location>
        <begin position="1381"/>
        <end position="1480"/>
    </location>
</feature>
<evidence type="ECO:0000256" key="9">
    <source>
        <dbReference type="ARBA" id="ARBA00023125"/>
    </source>
</evidence>
<dbReference type="EC" id="3.6.4.12" evidence="3"/>
<evidence type="ECO:0000259" key="12">
    <source>
        <dbReference type="PROSITE" id="PS51192"/>
    </source>
</evidence>
<dbReference type="GO" id="GO:0005524">
    <property type="term" value="F:ATP binding"/>
    <property type="evidence" value="ECO:0007669"/>
    <property type="project" value="UniProtKB-KW"/>
</dbReference>
<feature type="compositionally biased region" description="Acidic residues" evidence="11">
    <location>
        <begin position="362"/>
        <end position="378"/>
    </location>
</feature>
<keyword evidence="9" id="KW-0238">DNA-binding</keyword>
<feature type="compositionally biased region" description="Acidic residues" evidence="11">
    <location>
        <begin position="73"/>
        <end position="84"/>
    </location>
</feature>
<comment type="subcellular location">
    <subcellularLocation>
        <location evidence="1">Nucleus</location>
    </subcellularLocation>
</comment>
<dbReference type="EMBL" id="JQFK01000022">
    <property type="protein sequence ID" value="KGK38253.1"/>
    <property type="molecule type" value="Genomic_DNA"/>
</dbReference>
<evidence type="ECO:0000256" key="8">
    <source>
        <dbReference type="ARBA" id="ARBA00022853"/>
    </source>
</evidence>
<dbReference type="CDD" id="cd18793">
    <property type="entry name" value="SF2_C_SNF"/>
    <property type="match status" value="1"/>
</dbReference>
<dbReference type="GO" id="GO:0003677">
    <property type="term" value="F:DNA binding"/>
    <property type="evidence" value="ECO:0007669"/>
    <property type="project" value="UniProtKB-KW"/>
</dbReference>
<evidence type="ECO:0000256" key="10">
    <source>
        <dbReference type="ARBA" id="ARBA00023242"/>
    </source>
</evidence>
<dbReference type="Pfam" id="PF00176">
    <property type="entry name" value="SNF2-rel_dom"/>
    <property type="match status" value="1"/>
</dbReference>
<sequence>MQRRSRKIRADDVIELLSSSQENSAGDSSNNESDSESDVESAFQSRMDRRSTVRQTRQERAKVSGKQRHVSESAEESADSEDGVEDSKFSKVDIIPRLQRPTTKKQNVKKSAREEVVEVSDEDSESDSPIQVPDSSPHRNPRNVHSMELDSSPIGKPTTRLTSLRETFSYNPKKESPKPSISSDYRELKRTFPDIPATTIMSALKSEKTLRDAMRYLRKLEPSFRSKSSNSIKSQRLASLSDANKRGRLILSSPVRADVPISNRKGLPKLRDARLERESRLREKARLIEEKKSKQIEYERALARQRAERESIKSSKVQLDNTKKSLRAQYVGNRLSKHRNTKTLKGETSEEEEEKEGHDDDDRSDESLVELVESDDSHDEVAPPNRRGSKRRYEDDDDYDPYSRPRTGIGRQDRQQKRRQVVEYNDEFNLPEFMADEDKYLNIDQKIIKLFNNADVRDIIDLSNMTPEQATVYVQNRPYTSIGSILKVDVSMGRKLSKFAKSPNERHIELIGEKLTAYSAIDTLLKQCFDYSKSITSEIRKWGVNLKGKNLNGELAITNVDIATDESDEENGGDDSGSASDNIDQDDDDVVVIKKKYKKFKLDGSEHDDDFGTSGFRPRYKSNIDNSKVPDKIGYFKRKPVLLSDEISLKDYQQVGINWIHLLFQKGLSCILADEMGLGKTAQVIAFLSHLKKKKYRGPHLIVVPSSTLENWLREFEKFSPTLKVIPYYGSLDEREELRSVLYEDDDYDVVITTYNLTVGKIDGPFLQTLNFNVIVYDEGHMLKNATSDRYKKLTKLRANFRLLLTGTPLQNNLKELVSLLDFILPEVFGSKMSKLQLLFDKRASTKVENEQIQGKNYNPLMSEQAISKAKVMMSPFVLRRTKAQVMTELPKKHTAIEYCELVPAQVKIYQEELDEVNTYRIERDRRKLLSDEELKKLPHLAKKNVNMLMALRKACMHPLLFRRLYTDKMLKLMARLIMKNEDYMDANETYIFEDMQVMSDFELSQLCHQYPNELGKFVLKQQVYSNSGKTKVLVDMLSKIIEKGEKVLVFSLFTQMLDILEKVLSLHGWKFLRLDGATAVDSRQTIIDTFYEDKTIPVMLLSTKAGGFGINLVCATNVIIYDQSLNPHDDKQAEDRAHRVGQTKDVQVTRLVVKNSIEENILHMAFNKLQLDNSIMAQNAEDVLLKTVEDLIAVKKEQKDSKQEEKVITEETDNTDAFESPVTLELAAAEEEEKDEPVEIIVPELKSVKGRTRRNRRSVNYFDGNDPNEFIEKDINARTDECELVDINSVPNSPISTTEEAKNNRISNMNLQPVFQSISEPISSPSKVTESGEKTKDAEQVGDKVNEKTTANSLSCISSLTKDLVKQIKNEFIVSNLTQNENAPKNTSDYGRMKLPQTGESENIAQSKVEEDSRSNPSGKENSQVIAEKNGDSKHADDERSNSYKDSLPENNHPISCIKNEASVKVSSNSPSELSKANT</sequence>
<evidence type="ECO:0000313" key="15">
    <source>
        <dbReference type="Proteomes" id="UP000029867"/>
    </source>
</evidence>
<evidence type="ECO:0000259" key="13">
    <source>
        <dbReference type="PROSITE" id="PS51194"/>
    </source>
</evidence>
<feature type="compositionally biased region" description="Polar residues" evidence="11">
    <location>
        <begin position="1317"/>
        <end position="1330"/>
    </location>
</feature>
<dbReference type="InterPro" id="IPR049730">
    <property type="entry name" value="SNF2/RAD54-like_C"/>
</dbReference>
<feature type="compositionally biased region" description="Polar residues" evidence="11">
    <location>
        <begin position="1381"/>
        <end position="1390"/>
    </location>
</feature>
<gene>
    <name evidence="14" type="ORF">JL09_g2596</name>
</gene>
<keyword evidence="10" id="KW-0539">Nucleus</keyword>
<dbReference type="SMART" id="SM00490">
    <property type="entry name" value="HELICc"/>
    <property type="match status" value="1"/>
</dbReference>
<evidence type="ECO:0000256" key="6">
    <source>
        <dbReference type="ARBA" id="ARBA00022806"/>
    </source>
</evidence>
<dbReference type="VEuPathDB" id="FungiDB:C5L36_0D01400"/>
<dbReference type="GO" id="GO:0005694">
    <property type="term" value="C:chromosome"/>
    <property type="evidence" value="ECO:0007669"/>
    <property type="project" value="UniProtKB-ARBA"/>
</dbReference>
<dbReference type="HOGENOM" id="CLU_000315_16_2_1"/>
<feature type="compositionally biased region" description="Basic and acidic residues" evidence="11">
    <location>
        <begin position="46"/>
        <end position="62"/>
    </location>
</feature>
<organism evidence="14 15">
    <name type="scientific">Pichia kudriavzevii</name>
    <name type="common">Yeast</name>
    <name type="synonym">Issatchenkia orientalis</name>
    <dbReference type="NCBI Taxonomy" id="4909"/>
    <lineage>
        <taxon>Eukaryota</taxon>
        <taxon>Fungi</taxon>
        <taxon>Dikarya</taxon>
        <taxon>Ascomycota</taxon>
        <taxon>Saccharomycotina</taxon>
        <taxon>Pichiomycetes</taxon>
        <taxon>Pichiales</taxon>
        <taxon>Pichiaceae</taxon>
        <taxon>Pichia</taxon>
    </lineage>
</organism>
<feature type="compositionally biased region" description="Polar residues" evidence="11">
    <location>
        <begin position="1466"/>
        <end position="1480"/>
    </location>
</feature>
<proteinExistence type="inferred from homology"/>
<dbReference type="SMART" id="SM00487">
    <property type="entry name" value="DEXDc"/>
    <property type="match status" value="1"/>
</dbReference>
<comment type="caution">
    <text evidence="14">The sequence shown here is derived from an EMBL/GenBank/DDBJ whole genome shotgun (WGS) entry which is preliminary data.</text>
</comment>
<keyword evidence="7" id="KW-0067">ATP-binding</keyword>
<feature type="compositionally biased region" description="Polar residues" evidence="11">
    <location>
        <begin position="159"/>
        <end position="170"/>
    </location>
</feature>
<keyword evidence="8" id="KW-0156">Chromatin regulator</keyword>
<dbReference type="Pfam" id="PF00271">
    <property type="entry name" value="Helicase_C"/>
    <property type="match status" value="1"/>
</dbReference>
<dbReference type="FunFam" id="3.40.50.10810:FF:000014">
    <property type="entry name" value="SWI/SNF-related matrix-associated actin-dependent regulator of chromatin subfamily A containing DEAD/H box 1"/>
    <property type="match status" value="1"/>
</dbReference>
<dbReference type="GO" id="GO:0016787">
    <property type="term" value="F:hydrolase activity"/>
    <property type="evidence" value="ECO:0007669"/>
    <property type="project" value="UniProtKB-KW"/>
</dbReference>
<feature type="region of interest" description="Disordered" evidence="11">
    <location>
        <begin position="305"/>
        <end position="418"/>
    </location>
</feature>
<protein>
    <recommendedName>
        <fullName evidence="3">DNA helicase</fullName>
        <ecNumber evidence="3">3.6.4.12</ecNumber>
    </recommendedName>
</protein>
<feature type="domain" description="Helicase ATP-binding" evidence="12">
    <location>
        <begin position="661"/>
        <end position="827"/>
    </location>
</feature>
<feature type="compositionally biased region" description="Basic and acidic residues" evidence="11">
    <location>
        <begin position="1430"/>
        <end position="1444"/>
    </location>
</feature>
<dbReference type="PANTHER" id="PTHR10799">
    <property type="entry name" value="SNF2/RAD54 HELICASE FAMILY"/>
    <property type="match status" value="1"/>
</dbReference>
<feature type="compositionally biased region" description="Acidic residues" evidence="11">
    <location>
        <begin position="117"/>
        <end position="126"/>
    </location>
</feature>
<dbReference type="InterPro" id="IPR038718">
    <property type="entry name" value="SNF2-like_sf"/>
</dbReference>
<feature type="region of interest" description="Disordered" evidence="11">
    <location>
        <begin position="563"/>
        <end position="584"/>
    </location>
</feature>
<evidence type="ECO:0000256" key="5">
    <source>
        <dbReference type="ARBA" id="ARBA00022801"/>
    </source>
</evidence>
<dbReference type="Gene3D" id="3.40.50.300">
    <property type="entry name" value="P-loop containing nucleotide triphosphate hydrolases"/>
    <property type="match status" value="1"/>
</dbReference>
<dbReference type="Proteomes" id="UP000029867">
    <property type="component" value="Unassembled WGS sequence"/>
</dbReference>
<dbReference type="GO" id="GO:0005634">
    <property type="term" value="C:nucleus"/>
    <property type="evidence" value="ECO:0007669"/>
    <property type="project" value="UniProtKB-SubCell"/>
</dbReference>
<evidence type="ECO:0000256" key="7">
    <source>
        <dbReference type="ARBA" id="ARBA00022840"/>
    </source>
</evidence>
<evidence type="ECO:0000256" key="1">
    <source>
        <dbReference type="ARBA" id="ARBA00004123"/>
    </source>
</evidence>
<feature type="region of interest" description="Disordered" evidence="11">
    <location>
        <begin position="1"/>
        <end position="185"/>
    </location>
</feature>
<dbReference type="eggNOG" id="KOG0389">
    <property type="taxonomic scope" value="Eukaryota"/>
</dbReference>
<evidence type="ECO:0000256" key="4">
    <source>
        <dbReference type="ARBA" id="ARBA00022741"/>
    </source>
</evidence>
<evidence type="ECO:0000313" key="14">
    <source>
        <dbReference type="EMBL" id="KGK38253.1"/>
    </source>
</evidence>
<comment type="similarity">
    <text evidence="2">Belongs to the SNF2/RAD54 helicase family.</text>
</comment>
<feature type="compositionally biased region" description="Polar residues" evidence="11">
    <location>
        <begin position="1416"/>
        <end position="1426"/>
    </location>
</feature>
<keyword evidence="4" id="KW-0547">Nucleotide-binding</keyword>
<dbReference type="Gene3D" id="3.40.50.10810">
    <property type="entry name" value="Tandem AAA-ATPase domain"/>
    <property type="match status" value="1"/>
</dbReference>
<feature type="domain" description="Helicase C-terminal" evidence="13">
    <location>
        <begin position="1033"/>
        <end position="1193"/>
    </location>
</feature>
<name>A0A099NZL5_PICKU</name>
<evidence type="ECO:0000256" key="2">
    <source>
        <dbReference type="ARBA" id="ARBA00007025"/>
    </source>
</evidence>
<dbReference type="PROSITE" id="PS51192">
    <property type="entry name" value="HELICASE_ATP_BIND_1"/>
    <property type="match status" value="1"/>
</dbReference>
<dbReference type="InterPro" id="IPR000330">
    <property type="entry name" value="SNF2_N"/>
</dbReference>
<dbReference type="GO" id="GO:0003678">
    <property type="term" value="F:DNA helicase activity"/>
    <property type="evidence" value="ECO:0007669"/>
    <property type="project" value="UniProtKB-EC"/>
</dbReference>
<evidence type="ECO:0000256" key="11">
    <source>
        <dbReference type="SAM" id="MobiDB-lite"/>
    </source>
</evidence>
<dbReference type="PROSITE" id="PS51194">
    <property type="entry name" value="HELICASE_CTER"/>
    <property type="match status" value="1"/>
</dbReference>
<feature type="region of interest" description="Disordered" evidence="11">
    <location>
        <begin position="1317"/>
        <end position="1347"/>
    </location>
</feature>
<keyword evidence="6" id="KW-0347">Helicase</keyword>
<feature type="compositionally biased region" description="Basic and acidic residues" evidence="11">
    <location>
        <begin position="1331"/>
        <end position="1347"/>
    </location>
</feature>
<dbReference type="InterPro" id="IPR027417">
    <property type="entry name" value="P-loop_NTPase"/>
</dbReference>
<dbReference type="InterPro" id="IPR001650">
    <property type="entry name" value="Helicase_C-like"/>
</dbReference>
<evidence type="ECO:0000256" key="3">
    <source>
        <dbReference type="ARBA" id="ARBA00012551"/>
    </source>
</evidence>
<accession>A0A099NZL5</accession>
<dbReference type="InterPro" id="IPR014001">
    <property type="entry name" value="Helicase_ATP-bd"/>
</dbReference>
<feature type="compositionally biased region" description="Acidic residues" evidence="11">
    <location>
        <begin position="563"/>
        <end position="573"/>
    </location>
</feature>
<dbReference type="GO" id="GO:0140658">
    <property type="term" value="F:ATP-dependent chromatin remodeler activity"/>
    <property type="evidence" value="ECO:0007669"/>
    <property type="project" value="UniProtKB-ARBA"/>
</dbReference>